<dbReference type="SUPFAM" id="SSF54631">
    <property type="entry name" value="CBS-domain pair"/>
    <property type="match status" value="1"/>
</dbReference>
<dbReference type="Gene3D" id="3.10.580.10">
    <property type="entry name" value="CBS-domain"/>
    <property type="match status" value="1"/>
</dbReference>
<dbReference type="Pfam" id="PF00571">
    <property type="entry name" value="CBS"/>
    <property type="match status" value="2"/>
</dbReference>
<protein>
    <submittedName>
        <fullName evidence="4">CBS domain-containing protein</fullName>
    </submittedName>
</protein>
<gene>
    <name evidence="4" type="ORF">SAMN02745120_0827</name>
</gene>
<keyword evidence="1 2" id="KW-0129">CBS domain</keyword>
<feature type="domain" description="CBS" evidence="3">
    <location>
        <begin position="104"/>
        <end position="157"/>
    </location>
</feature>
<evidence type="ECO:0000259" key="3">
    <source>
        <dbReference type="PROSITE" id="PS51371"/>
    </source>
</evidence>
<dbReference type="PANTHER" id="PTHR43080:SF2">
    <property type="entry name" value="CBS DOMAIN-CONTAINING PROTEIN"/>
    <property type="match status" value="1"/>
</dbReference>
<name>A0A1T5A7R2_9FIRM</name>
<dbReference type="InterPro" id="IPR051257">
    <property type="entry name" value="Diverse_CBS-Domain"/>
</dbReference>
<dbReference type="SMART" id="SM00116">
    <property type="entry name" value="CBS"/>
    <property type="match status" value="2"/>
</dbReference>
<dbReference type="InterPro" id="IPR046342">
    <property type="entry name" value="CBS_dom_sf"/>
</dbReference>
<evidence type="ECO:0000313" key="4">
    <source>
        <dbReference type="EMBL" id="SKB30767.1"/>
    </source>
</evidence>
<evidence type="ECO:0000313" key="5">
    <source>
        <dbReference type="Proteomes" id="UP000243406"/>
    </source>
</evidence>
<dbReference type="AlphaFoldDB" id="A0A1T5A7R2"/>
<feature type="domain" description="CBS" evidence="3">
    <location>
        <begin position="14"/>
        <end position="73"/>
    </location>
</feature>
<reference evidence="5" key="1">
    <citation type="submission" date="2017-02" db="EMBL/GenBank/DDBJ databases">
        <authorList>
            <person name="Varghese N."/>
            <person name="Submissions S."/>
        </authorList>
    </citation>
    <scope>NUCLEOTIDE SEQUENCE [LARGE SCALE GENOMIC DNA]</scope>
    <source>
        <strain evidence="5">ATCC 35199</strain>
    </source>
</reference>
<accession>A0A1T5A7R2</accession>
<dbReference type="EMBL" id="FUYN01000001">
    <property type="protein sequence ID" value="SKB30767.1"/>
    <property type="molecule type" value="Genomic_DNA"/>
</dbReference>
<dbReference type="InterPro" id="IPR000644">
    <property type="entry name" value="CBS_dom"/>
</dbReference>
<dbReference type="PROSITE" id="PS51371">
    <property type="entry name" value="CBS"/>
    <property type="match status" value="2"/>
</dbReference>
<evidence type="ECO:0000256" key="2">
    <source>
        <dbReference type="PROSITE-ProRule" id="PRU00703"/>
    </source>
</evidence>
<sequence>MVKGGVSMKAKDIMTPNVITVSKSDSVEKAIKLLLEHNITGLPVVDEAGHVIGIITEGDLMYRGGEIKPPRYLAIFDSYIFIDNPSKFEKQLKKMTGMFVEDVMTTPVIVIEAEQSVPDAANLMTKHKVNRLPVIEEGKLVGIISRRDIIKSYASMA</sequence>
<keyword evidence="5" id="KW-1185">Reference proteome</keyword>
<proteinExistence type="predicted"/>
<dbReference type="CDD" id="cd04586">
    <property type="entry name" value="CBS_pair_BON_assoc"/>
    <property type="match status" value="1"/>
</dbReference>
<evidence type="ECO:0000256" key="1">
    <source>
        <dbReference type="ARBA" id="ARBA00023122"/>
    </source>
</evidence>
<dbReference type="PANTHER" id="PTHR43080">
    <property type="entry name" value="CBS DOMAIN-CONTAINING PROTEIN CBSX3, MITOCHONDRIAL"/>
    <property type="match status" value="1"/>
</dbReference>
<dbReference type="Proteomes" id="UP000243406">
    <property type="component" value="Unassembled WGS sequence"/>
</dbReference>
<organism evidence="4 5">
    <name type="scientific">Acetoanaerobium noterae</name>
    <dbReference type="NCBI Taxonomy" id="745369"/>
    <lineage>
        <taxon>Bacteria</taxon>
        <taxon>Bacillati</taxon>
        <taxon>Bacillota</taxon>
        <taxon>Clostridia</taxon>
        <taxon>Peptostreptococcales</taxon>
        <taxon>Filifactoraceae</taxon>
        <taxon>Acetoanaerobium</taxon>
    </lineage>
</organism>